<evidence type="ECO:0000313" key="3">
    <source>
        <dbReference type="Proteomes" id="UP001472677"/>
    </source>
</evidence>
<evidence type="ECO:0000313" key="2">
    <source>
        <dbReference type="EMBL" id="KAK8568926.1"/>
    </source>
</evidence>
<feature type="coiled-coil region" evidence="1">
    <location>
        <begin position="76"/>
        <end position="128"/>
    </location>
</feature>
<comment type="caution">
    <text evidence="2">The sequence shown here is derived from an EMBL/GenBank/DDBJ whole genome shotgun (WGS) entry which is preliminary data.</text>
</comment>
<keyword evidence="3" id="KW-1185">Reference proteome</keyword>
<evidence type="ECO:0008006" key="4">
    <source>
        <dbReference type="Google" id="ProtNLM"/>
    </source>
</evidence>
<protein>
    <recommendedName>
        <fullName evidence="4">BED-type domain-containing protein</fullName>
    </recommendedName>
</protein>
<name>A0ABR2F1U4_9ROSI</name>
<keyword evidence="1" id="KW-0175">Coiled coil</keyword>
<evidence type="ECO:0000256" key="1">
    <source>
        <dbReference type="SAM" id="Coils"/>
    </source>
</evidence>
<organism evidence="2 3">
    <name type="scientific">Hibiscus sabdariffa</name>
    <name type="common">roselle</name>
    <dbReference type="NCBI Taxonomy" id="183260"/>
    <lineage>
        <taxon>Eukaryota</taxon>
        <taxon>Viridiplantae</taxon>
        <taxon>Streptophyta</taxon>
        <taxon>Embryophyta</taxon>
        <taxon>Tracheophyta</taxon>
        <taxon>Spermatophyta</taxon>
        <taxon>Magnoliopsida</taxon>
        <taxon>eudicotyledons</taxon>
        <taxon>Gunneridae</taxon>
        <taxon>Pentapetalae</taxon>
        <taxon>rosids</taxon>
        <taxon>malvids</taxon>
        <taxon>Malvales</taxon>
        <taxon>Malvaceae</taxon>
        <taxon>Malvoideae</taxon>
        <taxon>Hibiscus</taxon>
    </lineage>
</organism>
<sequence length="261" mass="29953">MSRLRSKEGATPSDDYGWRWGEVVEGSRNNVKCKFCEIIIMGGITQLKEHLAAKKGNVKACENVSTEVRKNIAEQLKEYHKEKVARQRRKEGLEERITLGDHGDYDDSDDEEDELTIARREIIRSRNEWEERQHQRVRTSQDLVYEPRGGSNYASQLFRSFNVRNPGTSEREHQWTNFDFPRARLANMDSILERSKSSKQPKLTTSFLKNAKAKMGKAISKLILHEVLPARIAESPFLLHVLQVAAEIGKPVKGPSTYEVT</sequence>
<gene>
    <name evidence="2" type="ORF">V6N12_007460</name>
</gene>
<dbReference type="PANTHER" id="PTHR46951:SF2">
    <property type="entry name" value="BED-TYPE DOMAIN-CONTAINING PROTEIN"/>
    <property type="match status" value="1"/>
</dbReference>
<dbReference type="EMBL" id="JBBPBM010000009">
    <property type="protein sequence ID" value="KAK8568926.1"/>
    <property type="molecule type" value="Genomic_DNA"/>
</dbReference>
<reference evidence="2 3" key="1">
    <citation type="journal article" date="2024" name="G3 (Bethesda)">
        <title>Genome assembly of Hibiscus sabdariffa L. provides insights into metabolisms of medicinal natural products.</title>
        <authorList>
            <person name="Kim T."/>
        </authorList>
    </citation>
    <scope>NUCLEOTIDE SEQUENCE [LARGE SCALE GENOMIC DNA]</scope>
    <source>
        <strain evidence="2">TK-2024</strain>
        <tissue evidence="2">Old leaves</tissue>
    </source>
</reference>
<proteinExistence type="predicted"/>
<dbReference type="PANTHER" id="PTHR46951">
    <property type="entry name" value="BED-TYPE DOMAIN-CONTAINING PROTEIN"/>
    <property type="match status" value="1"/>
</dbReference>
<accession>A0ABR2F1U4</accession>
<dbReference type="Proteomes" id="UP001472677">
    <property type="component" value="Unassembled WGS sequence"/>
</dbReference>